<protein>
    <submittedName>
        <fullName evidence="1">Uncharacterized protein</fullName>
    </submittedName>
</protein>
<dbReference type="RefSeq" id="WP_119828898.1">
    <property type="nucleotide sequence ID" value="NZ_QYUL01000001.1"/>
</dbReference>
<name>A0A418VZR9_9PROT</name>
<sequence length="63" mass="6922">MTQSTDNRLAKIEADIVEMKDMLKAMYPLLVASNARGEEQSKRIDDLSRMVASLIPSKIAAVG</sequence>
<comment type="caution">
    <text evidence="1">The sequence shown here is derived from an EMBL/GenBank/DDBJ whole genome shotgun (WGS) entry which is preliminary data.</text>
</comment>
<organism evidence="1 2">
    <name type="scientific">Azospirillum cavernae</name>
    <dbReference type="NCBI Taxonomy" id="2320860"/>
    <lineage>
        <taxon>Bacteria</taxon>
        <taxon>Pseudomonadati</taxon>
        <taxon>Pseudomonadota</taxon>
        <taxon>Alphaproteobacteria</taxon>
        <taxon>Rhodospirillales</taxon>
        <taxon>Azospirillaceae</taxon>
        <taxon>Azospirillum</taxon>
    </lineage>
</organism>
<keyword evidence="2" id="KW-1185">Reference proteome</keyword>
<dbReference type="AlphaFoldDB" id="A0A418VZR9"/>
<reference evidence="1 2" key="1">
    <citation type="submission" date="2018-09" db="EMBL/GenBank/DDBJ databases">
        <authorList>
            <person name="Zhu H."/>
        </authorList>
    </citation>
    <scope>NUCLEOTIDE SEQUENCE [LARGE SCALE GENOMIC DNA]</scope>
    <source>
        <strain evidence="1 2">K2W22B-5</strain>
    </source>
</reference>
<gene>
    <name evidence="1" type="ORF">D3877_00730</name>
</gene>
<dbReference type="Proteomes" id="UP000283458">
    <property type="component" value="Unassembled WGS sequence"/>
</dbReference>
<accession>A0A418VZR9</accession>
<dbReference type="EMBL" id="QYUL01000001">
    <property type="protein sequence ID" value="RJF83257.1"/>
    <property type="molecule type" value="Genomic_DNA"/>
</dbReference>
<evidence type="ECO:0000313" key="2">
    <source>
        <dbReference type="Proteomes" id="UP000283458"/>
    </source>
</evidence>
<evidence type="ECO:0000313" key="1">
    <source>
        <dbReference type="EMBL" id="RJF83257.1"/>
    </source>
</evidence>
<proteinExistence type="predicted"/>
<dbReference type="OrthoDB" id="7306382at2"/>